<reference evidence="2 3" key="1">
    <citation type="submission" date="2024-02" db="EMBL/GenBank/DDBJ databases">
        <title>A draft genome for the cacao thread blight pathogen Marasmius crinis-equi.</title>
        <authorList>
            <person name="Cohen S.P."/>
            <person name="Baruah I.K."/>
            <person name="Amoako-Attah I."/>
            <person name="Bukari Y."/>
            <person name="Meinhardt L.W."/>
            <person name="Bailey B.A."/>
        </authorList>
    </citation>
    <scope>NUCLEOTIDE SEQUENCE [LARGE SCALE GENOMIC DNA]</scope>
    <source>
        <strain evidence="2 3">GH-76</strain>
    </source>
</reference>
<gene>
    <name evidence="2" type="ORF">V5O48_017556</name>
</gene>
<dbReference type="Proteomes" id="UP001465976">
    <property type="component" value="Unassembled WGS sequence"/>
</dbReference>
<proteinExistence type="predicted"/>
<organism evidence="2 3">
    <name type="scientific">Marasmius crinis-equi</name>
    <dbReference type="NCBI Taxonomy" id="585013"/>
    <lineage>
        <taxon>Eukaryota</taxon>
        <taxon>Fungi</taxon>
        <taxon>Dikarya</taxon>
        <taxon>Basidiomycota</taxon>
        <taxon>Agaricomycotina</taxon>
        <taxon>Agaricomycetes</taxon>
        <taxon>Agaricomycetidae</taxon>
        <taxon>Agaricales</taxon>
        <taxon>Marasmiineae</taxon>
        <taxon>Marasmiaceae</taxon>
        <taxon>Marasmius</taxon>
    </lineage>
</organism>
<dbReference type="PROSITE" id="PS50097">
    <property type="entry name" value="BTB"/>
    <property type="match status" value="1"/>
</dbReference>
<dbReference type="EMBL" id="JBAHYK010002755">
    <property type="protein sequence ID" value="KAL0564488.1"/>
    <property type="molecule type" value="Genomic_DNA"/>
</dbReference>
<accession>A0ABR3ENN9</accession>
<name>A0ABR3ENN9_9AGAR</name>
<evidence type="ECO:0000259" key="1">
    <source>
        <dbReference type="PROSITE" id="PS50097"/>
    </source>
</evidence>
<feature type="domain" description="BTB" evidence="1">
    <location>
        <begin position="39"/>
        <end position="101"/>
    </location>
</feature>
<evidence type="ECO:0000313" key="3">
    <source>
        <dbReference type="Proteomes" id="UP001465976"/>
    </source>
</evidence>
<protein>
    <recommendedName>
        <fullName evidence="1">BTB domain-containing protein</fullName>
    </recommendedName>
</protein>
<dbReference type="InterPro" id="IPR000210">
    <property type="entry name" value="BTB/POZ_dom"/>
</dbReference>
<keyword evidence="3" id="KW-1185">Reference proteome</keyword>
<evidence type="ECO:0000313" key="2">
    <source>
        <dbReference type="EMBL" id="KAL0564488.1"/>
    </source>
</evidence>
<comment type="caution">
    <text evidence="2">The sequence shown here is derived from an EMBL/GenBank/DDBJ whole genome shotgun (WGS) entry which is preliminary data.</text>
</comment>
<sequence length="179" mass="20467">MEISRIYPLPFKGCNATLAPIDSSVPKLEEHLKYSFDDASVSVIMKNPSRFDVHWSLLRRDLKFFEGLLTGAGTFYVPESKIRESEDLLDFLYEGMCRISLVDTLVESWIDLLAVSPSLEFLRARKHAIAAIDLWQSFIRTNTTVPARITQIAKLHGVKTWLELACVTPTERREMMSDE</sequence>